<dbReference type="GO" id="GO:0005524">
    <property type="term" value="F:ATP binding"/>
    <property type="evidence" value="ECO:0007669"/>
    <property type="project" value="UniProtKB-UniRule"/>
</dbReference>
<sequence length="897" mass="100904">MVAYTDREKCHRISKHFEDSYKSKQSCLIVDNIERLINYNKMREQFSNEILQTLLVVLKKPPPKDRKLLILCTTSCKELLKEMDVLTTFTAVITVPYLTKAEHLNNVLQQLSSVNKKCFTKDELKKIEILIEDKHIEVGIKQLLQFFDMAKEETKRMKVVSCPSESLSFTNRAVVNAREFDDRVRHVEITTAARRKYIFSIHPYDKIEMGSMGFNLPMRKWAELSLNEVIEVKPFNVDNRSYAAKIILEVDFLMKTSTTAEPYDTDEMAKEFTMNFGNQAFTVGQTIGFKFADKKLLKLVVKEMEALSVDLQGNKQATPKTIQFGIVIPNSSVAFEKAESSSVNLTGKARGKMQQQSIINPNWDFENMGIGGLDKEFNDIFRRAFASRVFPVELIEQLGLKHVRGILLFGPPGTGKTLMARQIGTMLNAREPKIVNGPQILDKYVGESEANIRRLFEDAENEFKRVGNNSGLHIIIFDEIDAICKARGSMAGSSGVHDTVVNQLLSKIDGVESLNNILVIGMTNRRDMIDEALLRPGRLEVQMEIGLPDEKGRAQILAIHTHLMRKYDKLANDVNLNELATLTKNFSGAEIEGLVRAAQSCAMNRLIKASSKVEVDPDAMQKMLVCRNDFMHALEHDVKPAFGSNSDAIEQLISGGIIYWGAPVTSVLEDGQIFINQARNSTGGMVSLLLEGPPNTGKTALAAQLALSSDFPFVKLCTPEDLVGYSETAKCMQIRKIFDDAYKSQLSCLIVDNIERLIDYVALGPRFSNLVLQALLVVLKKKPPKGRKLLVLCTTSRKEILEEMEMLSAFTAVLHVPNLTHPDHLNNVLKNLADNGPANCFTREERSKIAKAIDGKRIWVGIKKLLALIDMSREMEHDYRVPKFMAKLEDEGCVEMR</sequence>
<comment type="cofactor">
    <cofactor evidence="17">
        <name>Mg(2+)</name>
        <dbReference type="ChEBI" id="CHEBI:18420"/>
    </cofactor>
    <text evidence="17">Binds 1 Mg(2+) ion per subunit.</text>
</comment>
<evidence type="ECO:0000259" key="20">
    <source>
        <dbReference type="SMART" id="SM01073"/>
    </source>
</evidence>
<evidence type="ECO:0000256" key="13">
    <source>
        <dbReference type="ARBA" id="ARBA00022892"/>
    </source>
</evidence>
<dbReference type="GO" id="GO:0035494">
    <property type="term" value="P:SNARE complex disassembly"/>
    <property type="evidence" value="ECO:0007669"/>
    <property type="project" value="InterPro"/>
</dbReference>
<protein>
    <recommendedName>
        <fullName evidence="4 17">Vesicle-fusing ATPase</fullName>
        <ecNumber evidence="4 17">3.6.4.6</ecNumber>
    </recommendedName>
</protein>
<comment type="caution">
    <text evidence="21">The sequence shown here is derived from an EMBL/GenBank/DDBJ whole genome shotgun (WGS) entry which is preliminary data.</text>
</comment>
<dbReference type="InterPro" id="IPR029067">
    <property type="entry name" value="CDC48_domain_2-like_sf"/>
</dbReference>
<keyword evidence="12 17" id="KW-0460">Magnesium</keyword>
<organism evidence="21 22">
    <name type="scientific">Leptotrombidium deliense</name>
    <dbReference type="NCBI Taxonomy" id="299467"/>
    <lineage>
        <taxon>Eukaryota</taxon>
        <taxon>Metazoa</taxon>
        <taxon>Ecdysozoa</taxon>
        <taxon>Arthropoda</taxon>
        <taxon>Chelicerata</taxon>
        <taxon>Arachnida</taxon>
        <taxon>Acari</taxon>
        <taxon>Acariformes</taxon>
        <taxon>Trombidiformes</taxon>
        <taxon>Prostigmata</taxon>
        <taxon>Anystina</taxon>
        <taxon>Parasitengona</taxon>
        <taxon>Trombiculoidea</taxon>
        <taxon>Trombiculidae</taxon>
        <taxon>Leptotrombidium</taxon>
    </lineage>
</organism>
<evidence type="ECO:0000259" key="19">
    <source>
        <dbReference type="SMART" id="SM01072"/>
    </source>
</evidence>
<dbReference type="FunFam" id="1.10.8.60:FF:000026">
    <property type="entry name" value="vesicle-fusing ATPase isoform X1"/>
    <property type="match status" value="1"/>
</dbReference>
<dbReference type="Gene3D" id="2.40.40.20">
    <property type="match status" value="1"/>
</dbReference>
<evidence type="ECO:0000256" key="6">
    <source>
        <dbReference type="ARBA" id="ARBA00022490"/>
    </source>
</evidence>
<dbReference type="SMART" id="SM01073">
    <property type="entry name" value="CDC48_N"/>
    <property type="match status" value="1"/>
</dbReference>
<dbReference type="InterPro" id="IPR004201">
    <property type="entry name" value="Cdc48_dom2"/>
</dbReference>
<dbReference type="PROSITE" id="PS00674">
    <property type="entry name" value="AAA"/>
    <property type="match status" value="1"/>
</dbReference>
<dbReference type="InterPro" id="IPR039812">
    <property type="entry name" value="Vesicle-fus_ATPase"/>
</dbReference>
<dbReference type="GO" id="GO:0046872">
    <property type="term" value="F:metal ion binding"/>
    <property type="evidence" value="ECO:0007669"/>
    <property type="project" value="UniProtKB-UniRule"/>
</dbReference>
<dbReference type="PANTHER" id="PTHR23078:SF3">
    <property type="entry name" value="VESICLE-FUSING ATPASE"/>
    <property type="match status" value="1"/>
</dbReference>
<evidence type="ECO:0000256" key="9">
    <source>
        <dbReference type="ARBA" id="ARBA00022741"/>
    </source>
</evidence>
<comment type="subunit">
    <text evidence="3">Homohexamer.</text>
</comment>
<evidence type="ECO:0000256" key="1">
    <source>
        <dbReference type="ARBA" id="ARBA00004496"/>
    </source>
</evidence>
<comment type="similarity">
    <text evidence="2 17">Belongs to the AAA ATPase family.</text>
</comment>
<evidence type="ECO:0000259" key="18">
    <source>
        <dbReference type="SMART" id="SM00382"/>
    </source>
</evidence>
<dbReference type="InterPro" id="IPR003593">
    <property type="entry name" value="AAA+_ATPase"/>
</dbReference>
<reference evidence="21 22" key="1">
    <citation type="journal article" date="2018" name="Gigascience">
        <title>Genomes of trombidid mites reveal novel predicted allergens and laterally-transferred genes associated with secondary metabolism.</title>
        <authorList>
            <person name="Dong X."/>
            <person name="Chaisiri K."/>
            <person name="Xia D."/>
            <person name="Armstrong S.D."/>
            <person name="Fang Y."/>
            <person name="Donnelly M.J."/>
            <person name="Kadowaki T."/>
            <person name="McGarry J.W."/>
            <person name="Darby A.C."/>
            <person name="Makepeace B.L."/>
        </authorList>
    </citation>
    <scope>NUCLEOTIDE SEQUENCE [LARGE SCALE GENOMIC DNA]</scope>
    <source>
        <strain evidence="21">UoL-UT</strain>
    </source>
</reference>
<dbReference type="EC" id="3.6.4.6" evidence="4 17"/>
<dbReference type="AlphaFoldDB" id="A0A443SU94"/>
<keyword evidence="5 17" id="KW-0813">Transport</keyword>
<dbReference type="Pfam" id="PF00004">
    <property type="entry name" value="AAA"/>
    <property type="match status" value="2"/>
</dbReference>
<evidence type="ECO:0000256" key="10">
    <source>
        <dbReference type="ARBA" id="ARBA00022801"/>
    </source>
</evidence>
<evidence type="ECO:0000256" key="3">
    <source>
        <dbReference type="ARBA" id="ARBA00011643"/>
    </source>
</evidence>
<dbReference type="Gene3D" id="1.10.8.60">
    <property type="match status" value="3"/>
</dbReference>
<evidence type="ECO:0000256" key="12">
    <source>
        <dbReference type="ARBA" id="ARBA00022842"/>
    </source>
</evidence>
<feature type="domain" description="AAA+ ATPase" evidence="18">
    <location>
        <begin position="402"/>
        <end position="549"/>
    </location>
</feature>
<keyword evidence="9 17" id="KW-0547">Nucleotide-binding</keyword>
<dbReference type="GO" id="GO:0016887">
    <property type="term" value="F:ATP hydrolysis activity"/>
    <property type="evidence" value="ECO:0007669"/>
    <property type="project" value="InterPro"/>
</dbReference>
<dbReference type="InterPro" id="IPR003338">
    <property type="entry name" value="CDC4_N-term_subdom"/>
</dbReference>
<feature type="domain" description="CDC48 N-terminal subdomain" evidence="20">
    <location>
        <begin position="156"/>
        <end position="237"/>
    </location>
</feature>
<dbReference type="Pfam" id="PF17862">
    <property type="entry name" value="AAA_lid_3"/>
    <property type="match status" value="1"/>
</dbReference>
<proteinExistence type="inferred from homology"/>
<dbReference type="SUPFAM" id="SSF54585">
    <property type="entry name" value="Cdc48 domain 2-like"/>
    <property type="match status" value="1"/>
</dbReference>
<dbReference type="FunFam" id="2.40.40.20:FF:000012">
    <property type="entry name" value="Vesicle-fusing ATPase protein"/>
    <property type="match status" value="1"/>
</dbReference>
<evidence type="ECO:0000256" key="5">
    <source>
        <dbReference type="ARBA" id="ARBA00022448"/>
    </source>
</evidence>
<evidence type="ECO:0000256" key="15">
    <source>
        <dbReference type="ARBA" id="ARBA00048883"/>
    </source>
</evidence>
<evidence type="ECO:0000256" key="7">
    <source>
        <dbReference type="ARBA" id="ARBA00022723"/>
    </source>
</evidence>
<keyword evidence="7 17" id="KW-0479">Metal-binding</keyword>
<dbReference type="PANTHER" id="PTHR23078">
    <property type="entry name" value="VESICULAR-FUSION PROTEIN NSF"/>
    <property type="match status" value="1"/>
</dbReference>
<dbReference type="InterPro" id="IPR041569">
    <property type="entry name" value="AAA_lid_3"/>
</dbReference>
<accession>A0A443SU94</accession>
<dbReference type="CDD" id="cd19504">
    <property type="entry name" value="RecA-like_NSF-SEC18_r1-like"/>
    <property type="match status" value="1"/>
</dbReference>
<evidence type="ECO:0000256" key="14">
    <source>
        <dbReference type="ARBA" id="ARBA00022927"/>
    </source>
</evidence>
<keyword evidence="10 17" id="KW-0378">Hydrolase</keyword>
<dbReference type="Gene3D" id="3.40.50.300">
    <property type="entry name" value="P-loop containing nucleotide triphosphate hydrolases"/>
    <property type="match status" value="3"/>
</dbReference>
<evidence type="ECO:0000256" key="8">
    <source>
        <dbReference type="ARBA" id="ARBA00022737"/>
    </source>
</evidence>
<dbReference type="SUPFAM" id="SSF50692">
    <property type="entry name" value="ADC-like"/>
    <property type="match status" value="1"/>
</dbReference>
<evidence type="ECO:0000313" key="21">
    <source>
        <dbReference type="EMBL" id="RWS31089.1"/>
    </source>
</evidence>
<keyword evidence="6 17" id="KW-0963">Cytoplasm</keyword>
<keyword evidence="22" id="KW-1185">Reference proteome</keyword>
<feature type="domain" description="AAA+ ATPase" evidence="18">
    <location>
        <begin position="684"/>
        <end position="820"/>
    </location>
</feature>
<keyword evidence="14 17" id="KW-0653">Protein transport</keyword>
<dbReference type="SMART" id="SM00382">
    <property type="entry name" value="AAA"/>
    <property type="match status" value="2"/>
</dbReference>
<dbReference type="GO" id="GO:0005795">
    <property type="term" value="C:Golgi stack"/>
    <property type="evidence" value="ECO:0007669"/>
    <property type="project" value="TreeGrafter"/>
</dbReference>
<gene>
    <name evidence="21" type="ORF">B4U80_02709</name>
</gene>
<dbReference type="SUPFAM" id="SSF52540">
    <property type="entry name" value="P-loop containing nucleoside triphosphate hydrolases"/>
    <property type="match status" value="3"/>
</dbReference>
<dbReference type="InterPro" id="IPR027417">
    <property type="entry name" value="P-loop_NTPase"/>
</dbReference>
<keyword evidence="11 17" id="KW-0067">ATP-binding</keyword>
<evidence type="ECO:0000313" key="22">
    <source>
        <dbReference type="Proteomes" id="UP000288716"/>
    </source>
</evidence>
<dbReference type="InterPro" id="IPR003959">
    <property type="entry name" value="ATPase_AAA_core"/>
</dbReference>
<dbReference type="STRING" id="299467.A0A443SU94"/>
<dbReference type="FunFam" id="3.40.50.300:FF:000166">
    <property type="entry name" value="vesicle-fusing ATPase isoform X1"/>
    <property type="match status" value="2"/>
</dbReference>
<dbReference type="FunFam" id="3.40.50.300:FF:000187">
    <property type="entry name" value="Vesicular-fusion ATPase SEC18"/>
    <property type="match status" value="1"/>
</dbReference>
<dbReference type="Pfam" id="PF02359">
    <property type="entry name" value="CDC48_N"/>
    <property type="match status" value="1"/>
</dbReference>
<dbReference type="Pfam" id="PF21964">
    <property type="entry name" value="NSF_ATPase_lid"/>
    <property type="match status" value="1"/>
</dbReference>
<dbReference type="Proteomes" id="UP000288716">
    <property type="component" value="Unassembled WGS sequence"/>
</dbReference>
<comment type="subcellular location">
    <subcellularLocation>
        <location evidence="1 17">Cytoplasm</location>
    </subcellularLocation>
</comment>
<evidence type="ECO:0000256" key="11">
    <source>
        <dbReference type="ARBA" id="ARBA00022840"/>
    </source>
</evidence>
<comment type="catalytic activity">
    <reaction evidence="15 17">
        <text>ATP + H2O = ADP + phosphate + H(+)</text>
        <dbReference type="Rhea" id="RHEA:13065"/>
        <dbReference type="ChEBI" id="CHEBI:15377"/>
        <dbReference type="ChEBI" id="CHEBI:15378"/>
        <dbReference type="ChEBI" id="CHEBI:30616"/>
        <dbReference type="ChEBI" id="CHEBI:43474"/>
        <dbReference type="ChEBI" id="CHEBI:456216"/>
        <dbReference type="EC" id="3.6.4.6"/>
    </reaction>
</comment>
<dbReference type="InterPro" id="IPR003960">
    <property type="entry name" value="ATPase_AAA_CS"/>
</dbReference>
<comment type="function">
    <text evidence="16 17">Required for vesicle-mediated transport. Catalyzes the fusion of transport vesicles within the Golgi cisternae. Is also required for transport from the endoplasmic reticulum to the Golgi stack. Seems to function as a fusion protein required for the delivery of cargo proteins to all compartments of the Golgi stack independent of vesicle origin.</text>
</comment>
<dbReference type="Pfam" id="PF02933">
    <property type="entry name" value="CDC48_2"/>
    <property type="match status" value="1"/>
</dbReference>
<feature type="domain" description="CDC48" evidence="19">
    <location>
        <begin position="262"/>
        <end position="333"/>
    </location>
</feature>
<dbReference type="VEuPathDB" id="VectorBase:LDEU000952"/>
<dbReference type="SMART" id="SM01072">
    <property type="entry name" value="CDC48_2"/>
    <property type="match status" value="1"/>
</dbReference>
<name>A0A443SU94_9ACAR</name>
<evidence type="ECO:0000256" key="4">
    <source>
        <dbReference type="ARBA" id="ARBA00012674"/>
    </source>
</evidence>
<evidence type="ECO:0000256" key="2">
    <source>
        <dbReference type="ARBA" id="ARBA00006914"/>
    </source>
</evidence>
<dbReference type="GO" id="GO:0043001">
    <property type="term" value="P:Golgi to plasma membrane protein transport"/>
    <property type="evidence" value="ECO:0007669"/>
    <property type="project" value="TreeGrafter"/>
</dbReference>
<evidence type="ECO:0000256" key="16">
    <source>
        <dbReference type="ARBA" id="ARBA00056429"/>
    </source>
</evidence>
<evidence type="ECO:0000256" key="17">
    <source>
        <dbReference type="RuleBase" id="RU367045"/>
    </source>
</evidence>
<dbReference type="InterPro" id="IPR009010">
    <property type="entry name" value="Asp_de-COase-like_dom_sf"/>
</dbReference>
<dbReference type="Gene3D" id="3.10.330.10">
    <property type="match status" value="1"/>
</dbReference>
<dbReference type="GO" id="GO:0006891">
    <property type="term" value="P:intra-Golgi vesicle-mediated transport"/>
    <property type="evidence" value="ECO:0007669"/>
    <property type="project" value="TreeGrafter"/>
</dbReference>
<dbReference type="EMBL" id="NCKV01000273">
    <property type="protein sequence ID" value="RWS31089.1"/>
    <property type="molecule type" value="Genomic_DNA"/>
</dbReference>
<dbReference type="InterPro" id="IPR054419">
    <property type="entry name" value="NSF_ATPase_lid"/>
</dbReference>
<dbReference type="OrthoDB" id="9982946at2759"/>
<keyword evidence="8" id="KW-0677">Repeat</keyword>
<keyword evidence="13 17" id="KW-0931">ER-Golgi transport</keyword>